<dbReference type="PROSITE" id="PS51257">
    <property type="entry name" value="PROKAR_LIPOPROTEIN"/>
    <property type="match status" value="1"/>
</dbReference>
<evidence type="ECO:0000313" key="3">
    <source>
        <dbReference type="EMBL" id="TCP12511.1"/>
    </source>
</evidence>
<dbReference type="InterPro" id="IPR051686">
    <property type="entry name" value="Lipoprotein_DolP"/>
</dbReference>
<dbReference type="PROSITE" id="PS50914">
    <property type="entry name" value="BON"/>
    <property type="match status" value="1"/>
</dbReference>
<dbReference type="PANTHER" id="PTHR34606">
    <property type="entry name" value="BON DOMAIN-CONTAINING PROTEIN"/>
    <property type="match status" value="1"/>
</dbReference>
<evidence type="ECO:0000256" key="1">
    <source>
        <dbReference type="SAM" id="SignalP"/>
    </source>
</evidence>
<dbReference type="PANTHER" id="PTHR34606:SF15">
    <property type="entry name" value="BON DOMAIN-CONTAINING PROTEIN"/>
    <property type="match status" value="1"/>
</dbReference>
<feature type="chain" id="PRO_5020742317" evidence="1">
    <location>
        <begin position="25"/>
        <end position="170"/>
    </location>
</feature>
<dbReference type="AlphaFoldDB" id="A0A4R2MX87"/>
<protein>
    <submittedName>
        <fullName evidence="3">Osmotically-inducible protein OsmY</fullName>
    </submittedName>
</protein>
<organism evidence="3 4">
    <name type="scientific">Simplicispira metamorpha</name>
    <dbReference type="NCBI Taxonomy" id="80881"/>
    <lineage>
        <taxon>Bacteria</taxon>
        <taxon>Pseudomonadati</taxon>
        <taxon>Pseudomonadota</taxon>
        <taxon>Betaproteobacteria</taxon>
        <taxon>Burkholderiales</taxon>
        <taxon>Comamonadaceae</taxon>
        <taxon>Simplicispira</taxon>
    </lineage>
</organism>
<keyword evidence="1" id="KW-0732">Signal</keyword>
<comment type="caution">
    <text evidence="3">The sequence shown here is derived from an EMBL/GenBank/DDBJ whole genome shotgun (WGS) entry which is preliminary data.</text>
</comment>
<proteinExistence type="predicted"/>
<evidence type="ECO:0000259" key="2">
    <source>
        <dbReference type="PROSITE" id="PS50914"/>
    </source>
</evidence>
<dbReference type="InterPro" id="IPR007055">
    <property type="entry name" value="BON_dom"/>
</dbReference>
<dbReference type="SMART" id="SM00749">
    <property type="entry name" value="BON"/>
    <property type="match status" value="1"/>
</dbReference>
<accession>A0A4R2MX87</accession>
<dbReference type="RefSeq" id="WP_119014589.1">
    <property type="nucleotide sequence ID" value="NZ_QXNC01000042.1"/>
</dbReference>
<name>A0A4R2MX87_9BURK</name>
<evidence type="ECO:0000313" key="4">
    <source>
        <dbReference type="Proteomes" id="UP000295182"/>
    </source>
</evidence>
<feature type="domain" description="BON" evidence="2">
    <location>
        <begin position="101"/>
        <end position="169"/>
    </location>
</feature>
<keyword evidence="4" id="KW-1185">Reference proteome</keyword>
<feature type="signal peptide" evidence="1">
    <location>
        <begin position="1"/>
        <end position="24"/>
    </location>
</feature>
<dbReference type="Proteomes" id="UP000295182">
    <property type="component" value="Unassembled WGS sequence"/>
</dbReference>
<reference evidence="3 4" key="1">
    <citation type="submission" date="2019-03" db="EMBL/GenBank/DDBJ databases">
        <title>Genomic Encyclopedia of Type Strains, Phase IV (KMG-IV): sequencing the most valuable type-strain genomes for metagenomic binning, comparative biology and taxonomic classification.</title>
        <authorList>
            <person name="Goeker M."/>
        </authorList>
    </citation>
    <scope>NUCLEOTIDE SEQUENCE [LARGE SCALE GENOMIC DNA]</scope>
    <source>
        <strain evidence="3 4">DSM 1837</strain>
    </source>
</reference>
<dbReference type="InterPro" id="IPR014004">
    <property type="entry name" value="Transpt-assoc_nodulatn_dom_bac"/>
</dbReference>
<sequence length="170" mass="17186">MTKSPVFKRSTLRIAGLLAVTALAFGLSACDKMKEPTVGQKIDAAVEQTEKAAAEAKAKAQQALESAGAKVEQGAVKAEAAAEGAGDAARQAGNAVLEKMDDAAITAQVSAGLAKDPTLSALKIDVDTRDGVVTLNGPAPTQEAKDRATAIAQGVKGVSSVMNQLSVKAI</sequence>
<dbReference type="Gene3D" id="3.30.1340.30">
    <property type="match status" value="1"/>
</dbReference>
<gene>
    <name evidence="3" type="ORF">EV674_13813</name>
</gene>
<dbReference type="EMBL" id="SLXH01000038">
    <property type="protein sequence ID" value="TCP12511.1"/>
    <property type="molecule type" value="Genomic_DNA"/>
</dbReference>
<dbReference type="OrthoDB" id="8564061at2"/>
<dbReference type="Pfam" id="PF04972">
    <property type="entry name" value="BON"/>
    <property type="match status" value="1"/>
</dbReference>